<sequence>MGAARRRALVTGGARGIGRAIVAALSDRGVDVVFTSRQPLKEQPEMAAEPYDLLDGDAEELIDRCVRRLGGLDTVILNAGEWAGGRIEKLPPQDWWRVVETNLRGNHLLARAALPALRASGAGSLLLVSSVIGQAGFPGDTAYASAKSAMTGFARALAKENGRESGVRVNVLAPGFVDTDMTTGLGERARQRIVDRTVLGRFGTAEEIAKAAVFLAEDATFCTGAVLTVDGGWTL</sequence>
<dbReference type="PRINTS" id="PR00080">
    <property type="entry name" value="SDRFAMILY"/>
</dbReference>
<dbReference type="InterPro" id="IPR057326">
    <property type="entry name" value="KR_dom"/>
</dbReference>
<dbReference type="Pfam" id="PF13561">
    <property type="entry name" value="adh_short_C2"/>
    <property type="match status" value="1"/>
</dbReference>
<gene>
    <name evidence="4" type="ORF">Aple_069450</name>
</gene>
<accession>A0A5M3XT78</accession>
<keyword evidence="2" id="KW-0560">Oxidoreductase</keyword>
<dbReference type="GO" id="GO:0030497">
    <property type="term" value="P:fatty acid elongation"/>
    <property type="evidence" value="ECO:0007669"/>
    <property type="project" value="TreeGrafter"/>
</dbReference>
<dbReference type="SUPFAM" id="SSF51735">
    <property type="entry name" value="NAD(P)-binding Rossmann-fold domains"/>
    <property type="match status" value="1"/>
</dbReference>
<keyword evidence="5" id="KW-1185">Reference proteome</keyword>
<evidence type="ECO:0000259" key="3">
    <source>
        <dbReference type="SMART" id="SM00822"/>
    </source>
</evidence>
<dbReference type="InterPro" id="IPR036291">
    <property type="entry name" value="NAD(P)-bd_dom_sf"/>
</dbReference>
<name>A0A5M3XT78_9ACTN</name>
<proteinExistence type="inferred from homology"/>
<dbReference type="EMBL" id="BLAF01000047">
    <property type="protein sequence ID" value="GES24046.1"/>
    <property type="molecule type" value="Genomic_DNA"/>
</dbReference>
<dbReference type="PRINTS" id="PR00081">
    <property type="entry name" value="GDHRDH"/>
</dbReference>
<comment type="caution">
    <text evidence="4">The sequence shown here is derived from an EMBL/GenBank/DDBJ whole genome shotgun (WGS) entry which is preliminary data.</text>
</comment>
<comment type="similarity">
    <text evidence="1">Belongs to the short-chain dehydrogenases/reductases (SDR) family.</text>
</comment>
<evidence type="ECO:0000313" key="4">
    <source>
        <dbReference type="EMBL" id="GES24046.1"/>
    </source>
</evidence>
<reference evidence="4 5" key="1">
    <citation type="submission" date="2019-10" db="EMBL/GenBank/DDBJ databases">
        <title>Whole genome shotgun sequence of Acrocarpospora pleiomorpha NBRC 16267.</title>
        <authorList>
            <person name="Ichikawa N."/>
            <person name="Kimura A."/>
            <person name="Kitahashi Y."/>
            <person name="Komaki H."/>
            <person name="Oguchi A."/>
        </authorList>
    </citation>
    <scope>NUCLEOTIDE SEQUENCE [LARGE SCALE GENOMIC DNA]</scope>
    <source>
        <strain evidence="4 5">NBRC 16267</strain>
    </source>
</reference>
<dbReference type="PANTHER" id="PTHR42760">
    <property type="entry name" value="SHORT-CHAIN DEHYDROGENASES/REDUCTASES FAMILY MEMBER"/>
    <property type="match status" value="1"/>
</dbReference>
<evidence type="ECO:0000256" key="1">
    <source>
        <dbReference type="ARBA" id="ARBA00006484"/>
    </source>
</evidence>
<evidence type="ECO:0000256" key="2">
    <source>
        <dbReference type="ARBA" id="ARBA00023002"/>
    </source>
</evidence>
<organism evidence="4 5">
    <name type="scientific">Acrocarpospora pleiomorpha</name>
    <dbReference type="NCBI Taxonomy" id="90975"/>
    <lineage>
        <taxon>Bacteria</taxon>
        <taxon>Bacillati</taxon>
        <taxon>Actinomycetota</taxon>
        <taxon>Actinomycetes</taxon>
        <taxon>Streptosporangiales</taxon>
        <taxon>Streptosporangiaceae</taxon>
        <taxon>Acrocarpospora</taxon>
    </lineage>
</organism>
<feature type="domain" description="Ketoreductase" evidence="3">
    <location>
        <begin position="6"/>
        <end position="175"/>
    </location>
</feature>
<dbReference type="Gene3D" id="3.40.50.720">
    <property type="entry name" value="NAD(P)-binding Rossmann-like Domain"/>
    <property type="match status" value="1"/>
</dbReference>
<dbReference type="FunFam" id="3.40.50.720:FF:000084">
    <property type="entry name" value="Short-chain dehydrogenase reductase"/>
    <property type="match status" value="1"/>
</dbReference>
<dbReference type="InterPro" id="IPR020904">
    <property type="entry name" value="Sc_DH/Rdtase_CS"/>
</dbReference>
<dbReference type="GO" id="GO:0016616">
    <property type="term" value="F:oxidoreductase activity, acting on the CH-OH group of donors, NAD or NADP as acceptor"/>
    <property type="evidence" value="ECO:0007669"/>
    <property type="project" value="UniProtKB-ARBA"/>
</dbReference>
<dbReference type="InterPro" id="IPR002347">
    <property type="entry name" value="SDR_fam"/>
</dbReference>
<dbReference type="SMART" id="SM00822">
    <property type="entry name" value="PKS_KR"/>
    <property type="match status" value="1"/>
</dbReference>
<protein>
    <submittedName>
        <fullName evidence="4">3-oxoacyl-ACP reductase</fullName>
    </submittedName>
</protein>
<dbReference type="AlphaFoldDB" id="A0A5M3XT78"/>
<dbReference type="PROSITE" id="PS00061">
    <property type="entry name" value="ADH_SHORT"/>
    <property type="match status" value="1"/>
</dbReference>
<dbReference type="PANTHER" id="PTHR42760:SF40">
    <property type="entry name" value="3-OXOACYL-[ACYL-CARRIER-PROTEIN] REDUCTASE, CHLOROPLASTIC"/>
    <property type="match status" value="1"/>
</dbReference>
<dbReference type="Proteomes" id="UP000377595">
    <property type="component" value="Unassembled WGS sequence"/>
</dbReference>
<evidence type="ECO:0000313" key="5">
    <source>
        <dbReference type="Proteomes" id="UP000377595"/>
    </source>
</evidence>
<dbReference type="OrthoDB" id="9804774at2"/>